<feature type="transmembrane region" description="Helical" evidence="1">
    <location>
        <begin position="55"/>
        <end position="78"/>
    </location>
</feature>
<accession>A0ABQ5XRT0</accession>
<protein>
    <recommendedName>
        <fullName evidence="4">Vitamin K epoxide reductase domain-containing protein</fullName>
    </recommendedName>
</protein>
<proteinExistence type="predicted"/>
<dbReference type="Proteomes" id="UP001156670">
    <property type="component" value="Unassembled WGS sequence"/>
</dbReference>
<feature type="transmembrane region" description="Helical" evidence="1">
    <location>
        <begin position="6"/>
        <end position="27"/>
    </location>
</feature>
<keyword evidence="1" id="KW-0472">Membrane</keyword>
<sequence length="141" mass="15474">MTAKKRFIPVALPWLLIVIFGLLATWLRYGFIESRALGHVCEDGNPPSWCWARELIVIGFNSYGYGIAAIIATVLAMIGKKPWLAALAAAIGAIALILYCYYAGAIALLIGCLRLLRLQANRMTAPSHPDRHGNRQIQAQP</sequence>
<evidence type="ECO:0008006" key="4">
    <source>
        <dbReference type="Google" id="ProtNLM"/>
    </source>
</evidence>
<keyword evidence="3" id="KW-1185">Reference proteome</keyword>
<reference evidence="3" key="1">
    <citation type="journal article" date="2019" name="Int. J. Syst. Evol. Microbiol.">
        <title>The Global Catalogue of Microorganisms (GCM) 10K type strain sequencing project: providing services to taxonomists for standard genome sequencing and annotation.</title>
        <authorList>
            <consortium name="The Broad Institute Genomics Platform"/>
            <consortium name="The Broad Institute Genome Sequencing Center for Infectious Disease"/>
            <person name="Wu L."/>
            <person name="Ma J."/>
        </authorList>
    </citation>
    <scope>NUCLEOTIDE SEQUENCE [LARGE SCALE GENOMIC DNA]</scope>
    <source>
        <strain evidence="3">NBRC 111980</strain>
    </source>
</reference>
<dbReference type="EMBL" id="BSOB01000025">
    <property type="protein sequence ID" value="GLQ93939.1"/>
    <property type="molecule type" value="Genomic_DNA"/>
</dbReference>
<evidence type="ECO:0000313" key="3">
    <source>
        <dbReference type="Proteomes" id="UP001156670"/>
    </source>
</evidence>
<evidence type="ECO:0000313" key="2">
    <source>
        <dbReference type="EMBL" id="GLQ93939.1"/>
    </source>
</evidence>
<feature type="transmembrane region" description="Helical" evidence="1">
    <location>
        <begin position="84"/>
        <end position="113"/>
    </location>
</feature>
<name>A0ABQ5XRT0_9GAMM</name>
<keyword evidence="1" id="KW-1133">Transmembrane helix</keyword>
<dbReference type="RefSeq" id="WP_284321633.1">
    <property type="nucleotide sequence ID" value="NZ_BSOB01000025.1"/>
</dbReference>
<comment type="caution">
    <text evidence="2">The sequence shown here is derived from an EMBL/GenBank/DDBJ whole genome shotgun (WGS) entry which is preliminary data.</text>
</comment>
<gene>
    <name evidence="2" type="ORF">GCM10007901_28900</name>
</gene>
<organism evidence="2 3">
    <name type="scientific">Dyella acidisoli</name>
    <dbReference type="NCBI Taxonomy" id="1867834"/>
    <lineage>
        <taxon>Bacteria</taxon>
        <taxon>Pseudomonadati</taxon>
        <taxon>Pseudomonadota</taxon>
        <taxon>Gammaproteobacteria</taxon>
        <taxon>Lysobacterales</taxon>
        <taxon>Rhodanobacteraceae</taxon>
        <taxon>Dyella</taxon>
    </lineage>
</organism>
<keyword evidence="1" id="KW-0812">Transmembrane</keyword>
<evidence type="ECO:0000256" key="1">
    <source>
        <dbReference type="SAM" id="Phobius"/>
    </source>
</evidence>